<dbReference type="RefSeq" id="WP_229512867.1">
    <property type="nucleotide sequence ID" value="NZ_AP024955.1"/>
</dbReference>
<dbReference type="PANTHER" id="PTHR10120">
    <property type="entry name" value="CAAX PRENYL PROTEASE 1"/>
    <property type="match status" value="1"/>
</dbReference>
<dbReference type="EMBL" id="AP024955">
    <property type="protein sequence ID" value="BCZ77126.1"/>
    <property type="molecule type" value="Genomic_DNA"/>
</dbReference>
<evidence type="ECO:0000256" key="3">
    <source>
        <dbReference type="ARBA" id="ARBA00022801"/>
    </source>
</evidence>
<keyword evidence="2" id="KW-0479">Metal-binding</keyword>
<feature type="transmembrane region" description="Helical" evidence="7">
    <location>
        <begin position="332"/>
        <end position="352"/>
    </location>
</feature>
<feature type="domain" description="Peptidase M48" evidence="8">
    <location>
        <begin position="209"/>
        <end position="416"/>
    </location>
</feature>
<evidence type="ECO:0000256" key="7">
    <source>
        <dbReference type="SAM" id="Phobius"/>
    </source>
</evidence>
<feature type="transmembrane region" description="Helical" evidence="7">
    <location>
        <begin position="6"/>
        <end position="24"/>
    </location>
</feature>
<dbReference type="CDD" id="cd07343">
    <property type="entry name" value="M48A_Zmpste24p_like"/>
    <property type="match status" value="1"/>
</dbReference>
<dbReference type="Gene3D" id="3.30.2010.10">
    <property type="entry name" value="Metalloproteases ('zincins'), catalytic domain"/>
    <property type="match status" value="1"/>
</dbReference>
<accession>A0ABM7TE15</accession>
<feature type="domain" description="CAAX prenyl protease 1 N-terminal" evidence="9">
    <location>
        <begin position="28"/>
        <end position="206"/>
    </location>
</feature>
<evidence type="ECO:0000256" key="1">
    <source>
        <dbReference type="ARBA" id="ARBA00022670"/>
    </source>
</evidence>
<evidence type="ECO:0000256" key="2">
    <source>
        <dbReference type="ARBA" id="ARBA00022723"/>
    </source>
</evidence>
<evidence type="ECO:0000259" key="9">
    <source>
        <dbReference type="Pfam" id="PF16491"/>
    </source>
</evidence>
<dbReference type="InterPro" id="IPR032456">
    <property type="entry name" value="Peptidase_M48_N"/>
</dbReference>
<keyword evidence="5 6" id="KW-0482">Metalloprotease</keyword>
<feature type="transmembrane region" description="Helical" evidence="7">
    <location>
        <begin position="176"/>
        <end position="196"/>
    </location>
</feature>
<feature type="transmembrane region" description="Helical" evidence="7">
    <location>
        <begin position="143"/>
        <end position="170"/>
    </location>
</feature>
<organism evidence="10 11">
    <name type="scientific">Paraburkholderia terrae</name>
    <dbReference type="NCBI Taxonomy" id="311230"/>
    <lineage>
        <taxon>Bacteria</taxon>
        <taxon>Pseudomonadati</taxon>
        <taxon>Pseudomonadota</taxon>
        <taxon>Betaproteobacteria</taxon>
        <taxon>Burkholderiales</taxon>
        <taxon>Burkholderiaceae</taxon>
        <taxon>Paraburkholderia</taxon>
    </lineage>
</organism>
<keyword evidence="1 6" id="KW-0645">Protease</keyword>
<dbReference type="Proteomes" id="UP001319874">
    <property type="component" value="Chromosome 1"/>
</dbReference>
<feature type="transmembrane region" description="Helical" evidence="7">
    <location>
        <begin position="70"/>
        <end position="89"/>
    </location>
</feature>
<evidence type="ECO:0000256" key="4">
    <source>
        <dbReference type="ARBA" id="ARBA00022833"/>
    </source>
</evidence>
<evidence type="ECO:0000256" key="6">
    <source>
        <dbReference type="RuleBase" id="RU003983"/>
    </source>
</evidence>
<reference evidence="10 11" key="1">
    <citation type="journal article" date="2022" name="Front. Microbiol.">
        <title>Identification and characterization of a novel class of self-sufficient cytochrome P450 hydroxylase involved in cyclohexanecarboxylate degradation in Paraburkholderia terrae strain KU-64.</title>
        <authorList>
            <person name="Yamamoto T."/>
            <person name="Hasegawa Y."/>
            <person name="Iwaki H."/>
        </authorList>
    </citation>
    <scope>NUCLEOTIDE SEQUENCE [LARGE SCALE GENOMIC DNA]</scope>
    <source>
        <strain evidence="10 11">KU-64</strain>
    </source>
</reference>
<feature type="transmembrane region" description="Helical" evidence="7">
    <location>
        <begin position="293"/>
        <end position="312"/>
    </location>
</feature>
<dbReference type="Pfam" id="PF16491">
    <property type="entry name" value="Peptidase_M48_N"/>
    <property type="match status" value="1"/>
</dbReference>
<proteinExistence type="inferred from homology"/>
<protein>
    <submittedName>
        <fullName evidence="10">Peptidase</fullName>
    </submittedName>
</protein>
<keyword evidence="7" id="KW-0812">Transmembrane</keyword>
<feature type="transmembrane region" description="Helical" evidence="7">
    <location>
        <begin position="101"/>
        <end position="122"/>
    </location>
</feature>
<keyword evidence="4 6" id="KW-0862">Zinc</keyword>
<comment type="similarity">
    <text evidence="6">Belongs to the peptidase M48 family.</text>
</comment>
<sequence>MPPLYFTVLFVIAVLAMVGTKLWLASRQIRFVAAHRESVPQQFAGTIALSAHQRAADYTVERTRLTMIEIVVGAAVLIALTLLGGVQALDFAIGDLAGQGYIGQILLVAAVIAITSAIDLPFDYYRQFGIEQRFGFNRMTKRIFFVDRIKGVLLGAAFGLPLLFVVLWLMNQAGTYWWWWTWVVWVVFQMLVLILYPSFIAPMFNKFEPLKDEALVQRIDALMKRCGFAAKGLFVMDGSRRSAHGNAYFTGFGSSKRIVFFDTLLSRLSGSEIEAVLAHELGHFKRRHVIKRMVVTFLISLAMLALLGWLTQRTWFFEGLGVRPSMTGGNDGLALVLFFLAVPVFLFFVTPLGSLSSRKHEFEADAFAATQADAKDLVNALVKLYEDNASTLTPDPLYTAFYYSHPPASQRIDRLLRHA</sequence>
<evidence type="ECO:0000256" key="5">
    <source>
        <dbReference type="ARBA" id="ARBA00023049"/>
    </source>
</evidence>
<dbReference type="InterPro" id="IPR001915">
    <property type="entry name" value="Peptidase_M48"/>
</dbReference>
<evidence type="ECO:0000259" key="8">
    <source>
        <dbReference type="Pfam" id="PF01435"/>
    </source>
</evidence>
<keyword evidence="7" id="KW-1133">Transmembrane helix</keyword>
<gene>
    <name evidence="10" type="ORF">PTKU64_08010</name>
</gene>
<name>A0ABM7TE15_9BURK</name>
<keyword evidence="11" id="KW-1185">Reference proteome</keyword>
<evidence type="ECO:0000313" key="10">
    <source>
        <dbReference type="EMBL" id="BCZ77126.1"/>
    </source>
</evidence>
<keyword evidence="7" id="KW-0472">Membrane</keyword>
<keyword evidence="3 6" id="KW-0378">Hydrolase</keyword>
<dbReference type="Pfam" id="PF01435">
    <property type="entry name" value="Peptidase_M48"/>
    <property type="match status" value="1"/>
</dbReference>
<evidence type="ECO:0000313" key="11">
    <source>
        <dbReference type="Proteomes" id="UP001319874"/>
    </source>
</evidence>
<comment type="cofactor">
    <cofactor evidence="6">
        <name>Zn(2+)</name>
        <dbReference type="ChEBI" id="CHEBI:29105"/>
    </cofactor>
    <text evidence="6">Binds 1 zinc ion per subunit.</text>
</comment>
<dbReference type="InterPro" id="IPR027057">
    <property type="entry name" value="CAXX_Prtase_1"/>
</dbReference>